<dbReference type="Proteomes" id="UP000473278">
    <property type="component" value="Unassembled WGS sequence"/>
</dbReference>
<evidence type="ECO:0000313" key="2">
    <source>
        <dbReference type="Proteomes" id="UP000473278"/>
    </source>
</evidence>
<sequence length="87" mass="10193">METVDYAHDRQLNDFIIDFSDGNLDGIELLVFNEYLEFSDPVRTFAVKAKKGRQSLRNHYKVEAANDFEEKLAKRIAQEKENLIEIE</sequence>
<name>A0A6M1SMS4_9BACT</name>
<evidence type="ECO:0000313" key="1">
    <source>
        <dbReference type="EMBL" id="NGP76339.1"/>
    </source>
</evidence>
<dbReference type="RefSeq" id="WP_165140602.1">
    <property type="nucleotide sequence ID" value="NZ_JAALLT010000002.1"/>
</dbReference>
<organism evidence="1 2">
    <name type="scientific">Halalkalibaculum roseum</name>
    <dbReference type="NCBI Taxonomy" id="2709311"/>
    <lineage>
        <taxon>Bacteria</taxon>
        <taxon>Pseudomonadati</taxon>
        <taxon>Balneolota</taxon>
        <taxon>Balneolia</taxon>
        <taxon>Balneolales</taxon>
        <taxon>Balneolaceae</taxon>
        <taxon>Halalkalibaculum</taxon>
    </lineage>
</organism>
<comment type="caution">
    <text evidence="1">The sequence shown here is derived from an EMBL/GenBank/DDBJ whole genome shotgun (WGS) entry which is preliminary data.</text>
</comment>
<keyword evidence="2" id="KW-1185">Reference proteome</keyword>
<reference evidence="1 2" key="1">
    <citation type="submission" date="2020-02" db="EMBL/GenBank/DDBJ databases">
        <title>Balneolaceae bacterium YR4-1, complete genome.</title>
        <authorList>
            <person name="Li Y."/>
            <person name="Wu S."/>
        </authorList>
    </citation>
    <scope>NUCLEOTIDE SEQUENCE [LARGE SCALE GENOMIC DNA]</scope>
    <source>
        <strain evidence="1 2">YR4-1</strain>
    </source>
</reference>
<protein>
    <submittedName>
        <fullName evidence="1">Uncharacterized protein</fullName>
    </submittedName>
</protein>
<proteinExistence type="predicted"/>
<dbReference type="EMBL" id="JAALLT010000002">
    <property type="protein sequence ID" value="NGP76339.1"/>
    <property type="molecule type" value="Genomic_DNA"/>
</dbReference>
<gene>
    <name evidence="1" type="ORF">G3570_06830</name>
</gene>
<accession>A0A6M1SMS4</accession>
<dbReference type="AlphaFoldDB" id="A0A6M1SMS4"/>